<evidence type="ECO:0000313" key="2">
    <source>
        <dbReference type="EMBL" id="KAK9732819.1"/>
    </source>
</evidence>
<organism evidence="2 3">
    <name type="scientific">Saponaria officinalis</name>
    <name type="common">Common soapwort</name>
    <name type="synonym">Lychnis saponaria</name>
    <dbReference type="NCBI Taxonomy" id="3572"/>
    <lineage>
        <taxon>Eukaryota</taxon>
        <taxon>Viridiplantae</taxon>
        <taxon>Streptophyta</taxon>
        <taxon>Embryophyta</taxon>
        <taxon>Tracheophyta</taxon>
        <taxon>Spermatophyta</taxon>
        <taxon>Magnoliopsida</taxon>
        <taxon>eudicotyledons</taxon>
        <taxon>Gunneridae</taxon>
        <taxon>Pentapetalae</taxon>
        <taxon>Caryophyllales</taxon>
        <taxon>Caryophyllaceae</taxon>
        <taxon>Caryophylleae</taxon>
        <taxon>Saponaria</taxon>
    </lineage>
</organism>
<dbReference type="AlphaFoldDB" id="A0AAW1LEE1"/>
<name>A0AAW1LEE1_SAPOF</name>
<dbReference type="EMBL" id="JBDFQZ010000004">
    <property type="protein sequence ID" value="KAK9732819.1"/>
    <property type="molecule type" value="Genomic_DNA"/>
</dbReference>
<sequence length="101" mass="10569">MKECERVKHGGGRVNRRGRRGGGASRGGGGAEEGENVDGVEGGEIGGEEGEGRVRGKRRRRREIDFFEETAVAAGAEEVVGRVGEGDCTVALVAEVVFLIG</sequence>
<evidence type="ECO:0000313" key="3">
    <source>
        <dbReference type="Proteomes" id="UP001443914"/>
    </source>
</evidence>
<protein>
    <submittedName>
        <fullName evidence="2">Uncharacterized protein</fullName>
    </submittedName>
</protein>
<keyword evidence="3" id="KW-1185">Reference proteome</keyword>
<feature type="compositionally biased region" description="Basic residues" evidence="1">
    <location>
        <begin position="9"/>
        <end position="20"/>
    </location>
</feature>
<proteinExistence type="predicted"/>
<evidence type="ECO:0000256" key="1">
    <source>
        <dbReference type="SAM" id="MobiDB-lite"/>
    </source>
</evidence>
<accession>A0AAW1LEE1</accession>
<dbReference type="Proteomes" id="UP001443914">
    <property type="component" value="Unassembled WGS sequence"/>
</dbReference>
<feature type="compositionally biased region" description="Gly residues" evidence="1">
    <location>
        <begin position="21"/>
        <end position="31"/>
    </location>
</feature>
<gene>
    <name evidence="2" type="ORF">RND81_04G024500</name>
</gene>
<reference evidence="2" key="1">
    <citation type="submission" date="2024-03" db="EMBL/GenBank/DDBJ databases">
        <title>WGS assembly of Saponaria officinalis var. Norfolk2.</title>
        <authorList>
            <person name="Jenkins J."/>
            <person name="Shu S."/>
            <person name="Grimwood J."/>
            <person name="Barry K."/>
            <person name="Goodstein D."/>
            <person name="Schmutz J."/>
            <person name="Leebens-Mack J."/>
            <person name="Osbourn A."/>
        </authorList>
    </citation>
    <scope>NUCLEOTIDE SEQUENCE [LARGE SCALE GENOMIC DNA]</scope>
    <source>
        <strain evidence="2">JIC</strain>
    </source>
</reference>
<comment type="caution">
    <text evidence="2">The sequence shown here is derived from an EMBL/GenBank/DDBJ whole genome shotgun (WGS) entry which is preliminary data.</text>
</comment>
<feature type="region of interest" description="Disordered" evidence="1">
    <location>
        <begin position="1"/>
        <end position="59"/>
    </location>
</feature>